<evidence type="ECO:0000313" key="2">
    <source>
        <dbReference type="EMBL" id="KOF98340.1"/>
    </source>
</evidence>
<dbReference type="EMBL" id="KQ416175">
    <property type="protein sequence ID" value="KOF98340.1"/>
    <property type="molecule type" value="Genomic_DNA"/>
</dbReference>
<keyword evidence="1" id="KW-0812">Transmembrane</keyword>
<protein>
    <submittedName>
        <fullName evidence="2">Uncharacterized protein</fullName>
    </submittedName>
</protein>
<keyword evidence="1" id="KW-1133">Transmembrane helix</keyword>
<evidence type="ECO:0000256" key="1">
    <source>
        <dbReference type="SAM" id="Phobius"/>
    </source>
</evidence>
<keyword evidence="1" id="KW-0472">Membrane</keyword>
<proteinExistence type="predicted"/>
<name>A0A0L8IBE2_OCTBM</name>
<feature type="transmembrane region" description="Helical" evidence="1">
    <location>
        <begin position="6"/>
        <end position="33"/>
    </location>
</feature>
<organism evidence="2">
    <name type="scientific">Octopus bimaculoides</name>
    <name type="common">California two-spotted octopus</name>
    <dbReference type="NCBI Taxonomy" id="37653"/>
    <lineage>
        <taxon>Eukaryota</taxon>
        <taxon>Metazoa</taxon>
        <taxon>Spiralia</taxon>
        <taxon>Lophotrochozoa</taxon>
        <taxon>Mollusca</taxon>
        <taxon>Cephalopoda</taxon>
        <taxon>Coleoidea</taxon>
        <taxon>Octopodiformes</taxon>
        <taxon>Octopoda</taxon>
        <taxon>Incirrata</taxon>
        <taxon>Octopodidae</taxon>
        <taxon>Octopus</taxon>
    </lineage>
</organism>
<sequence>MTNQLAFLLGLFYILVYFLILFGCCLFFFRIVLFDYFFSSYIKLYVSRPPFPKTLPSADGGFFRKI</sequence>
<gene>
    <name evidence="2" type="ORF">OCBIM_22025886mg</name>
</gene>
<accession>A0A0L8IBE2</accession>
<dbReference type="AlphaFoldDB" id="A0A0L8IBE2"/>
<reference evidence="2" key="1">
    <citation type="submission" date="2015-07" db="EMBL/GenBank/DDBJ databases">
        <title>MeaNS - Measles Nucleotide Surveillance Program.</title>
        <authorList>
            <person name="Tran T."/>
            <person name="Druce J."/>
        </authorList>
    </citation>
    <scope>NUCLEOTIDE SEQUENCE</scope>
    <source>
        <strain evidence="2">UCB-OBI-ISO-001</strain>
        <tissue evidence="2">Gonad</tissue>
    </source>
</reference>